<dbReference type="EMBL" id="JARBHA010000008">
    <property type="protein sequence ID" value="KAJ9693709.1"/>
    <property type="molecule type" value="Genomic_DNA"/>
</dbReference>
<dbReference type="Proteomes" id="UP001168098">
    <property type="component" value="Unassembled WGS sequence"/>
</dbReference>
<evidence type="ECO:0000313" key="2">
    <source>
        <dbReference type="EMBL" id="KAJ9693709.1"/>
    </source>
</evidence>
<comment type="caution">
    <text evidence="2">The sequence shown here is derived from an EMBL/GenBank/DDBJ whole genome shotgun (WGS) entry which is preliminary data.</text>
</comment>
<gene>
    <name evidence="2" type="ORF">PVL29_009590</name>
</gene>
<proteinExistence type="predicted"/>
<evidence type="ECO:0000313" key="3">
    <source>
        <dbReference type="Proteomes" id="UP001168098"/>
    </source>
</evidence>
<keyword evidence="3" id="KW-1185">Reference proteome</keyword>
<evidence type="ECO:0000256" key="1">
    <source>
        <dbReference type="SAM" id="MobiDB-lite"/>
    </source>
</evidence>
<reference evidence="2 3" key="1">
    <citation type="journal article" date="2023" name="BMC Biotechnol.">
        <title>Vitis rotundifolia cv Carlos genome sequencing.</title>
        <authorList>
            <person name="Huff M."/>
            <person name="Hulse-Kemp A."/>
            <person name="Scheffler B."/>
            <person name="Youngblood R."/>
            <person name="Simpson S."/>
            <person name="Babiker E."/>
            <person name="Staton M."/>
        </authorList>
    </citation>
    <scope>NUCLEOTIDE SEQUENCE [LARGE SCALE GENOMIC DNA]</scope>
    <source>
        <tissue evidence="2">Leaf</tissue>
    </source>
</reference>
<organism evidence="2 3">
    <name type="scientific">Vitis rotundifolia</name>
    <name type="common">Muscadine grape</name>
    <dbReference type="NCBI Taxonomy" id="103349"/>
    <lineage>
        <taxon>Eukaryota</taxon>
        <taxon>Viridiplantae</taxon>
        <taxon>Streptophyta</taxon>
        <taxon>Embryophyta</taxon>
        <taxon>Tracheophyta</taxon>
        <taxon>Spermatophyta</taxon>
        <taxon>Magnoliopsida</taxon>
        <taxon>eudicotyledons</taxon>
        <taxon>Gunneridae</taxon>
        <taxon>Pentapetalae</taxon>
        <taxon>rosids</taxon>
        <taxon>Vitales</taxon>
        <taxon>Vitaceae</taxon>
        <taxon>Viteae</taxon>
        <taxon>Vitis</taxon>
    </lineage>
</organism>
<accession>A0AA38ZRL4</accession>
<protein>
    <submittedName>
        <fullName evidence="2">Uncharacterized protein</fullName>
    </submittedName>
</protein>
<feature type="compositionally biased region" description="Basic and acidic residues" evidence="1">
    <location>
        <begin position="18"/>
        <end position="34"/>
    </location>
</feature>
<name>A0AA38ZRL4_VITRO</name>
<feature type="region of interest" description="Disordered" evidence="1">
    <location>
        <begin position="1"/>
        <end position="34"/>
    </location>
</feature>
<sequence>MELSIANHGSKNDLTVDLPKERHDGKRSDKTLKKPIQESMTINMAPVKISARDKKKKVKKNGPIQENERRRFTMKELEEKKYHFPDSDVPNMLEDLL</sequence>
<dbReference type="AlphaFoldDB" id="A0AA38ZRL4"/>